<dbReference type="EMBL" id="JAFICZ010000001">
    <property type="protein sequence ID" value="MBP1290262.1"/>
    <property type="molecule type" value="Genomic_DNA"/>
</dbReference>
<protein>
    <recommendedName>
        <fullName evidence="4">Multidrug transporter</fullName>
    </recommendedName>
</protein>
<name>A0A8I1Y0E3_BRAEL</name>
<evidence type="ECO:0000313" key="2">
    <source>
        <dbReference type="EMBL" id="MBP1290262.1"/>
    </source>
</evidence>
<evidence type="ECO:0000313" key="3">
    <source>
        <dbReference type="Proteomes" id="UP000673383"/>
    </source>
</evidence>
<evidence type="ECO:0008006" key="4">
    <source>
        <dbReference type="Google" id="ProtNLM"/>
    </source>
</evidence>
<sequence>MSSRDKEPKKTVRRDSEDGRFVTKRYADNHPKTTETERVRVKPPASPKKRGR</sequence>
<proteinExistence type="predicted"/>
<organism evidence="2 3">
    <name type="scientific">Bradyrhizobium elkanii</name>
    <dbReference type="NCBI Taxonomy" id="29448"/>
    <lineage>
        <taxon>Bacteria</taxon>
        <taxon>Pseudomonadati</taxon>
        <taxon>Pseudomonadota</taxon>
        <taxon>Alphaproteobacteria</taxon>
        <taxon>Hyphomicrobiales</taxon>
        <taxon>Nitrobacteraceae</taxon>
        <taxon>Bradyrhizobium</taxon>
    </lineage>
</organism>
<evidence type="ECO:0000256" key="1">
    <source>
        <dbReference type="SAM" id="MobiDB-lite"/>
    </source>
</evidence>
<reference evidence="2" key="1">
    <citation type="submission" date="2021-02" db="EMBL/GenBank/DDBJ databases">
        <title>Genomic Encyclopedia of Type Strains, Phase IV (KMG-V): Genome sequencing to study the core and pangenomes of soil and plant-associated prokaryotes.</title>
        <authorList>
            <person name="Whitman W."/>
        </authorList>
    </citation>
    <scope>NUCLEOTIDE SEQUENCE</scope>
    <source>
        <strain evidence="2">USDA 406</strain>
    </source>
</reference>
<dbReference type="Proteomes" id="UP000673383">
    <property type="component" value="Unassembled WGS sequence"/>
</dbReference>
<accession>A0A8I1Y0E3</accession>
<dbReference type="AlphaFoldDB" id="A0A8I1Y0E3"/>
<feature type="region of interest" description="Disordered" evidence="1">
    <location>
        <begin position="1"/>
        <end position="52"/>
    </location>
</feature>
<comment type="caution">
    <text evidence="2">The sequence shown here is derived from an EMBL/GenBank/DDBJ whole genome shotgun (WGS) entry which is preliminary data.</text>
</comment>
<gene>
    <name evidence="2" type="ORF">JOH49_000015</name>
</gene>
<feature type="compositionally biased region" description="Basic and acidic residues" evidence="1">
    <location>
        <begin position="1"/>
        <end position="40"/>
    </location>
</feature>